<evidence type="ECO:0008006" key="4">
    <source>
        <dbReference type="Google" id="ProtNLM"/>
    </source>
</evidence>
<feature type="chain" id="PRO_5025578935" description="Extracellular membrane protein CFEM domain-containing protein" evidence="1">
    <location>
        <begin position="20"/>
        <end position="103"/>
    </location>
</feature>
<evidence type="ECO:0000256" key="1">
    <source>
        <dbReference type="SAM" id="SignalP"/>
    </source>
</evidence>
<organism evidence="2 3">
    <name type="scientific">Didymella exigua CBS 183.55</name>
    <dbReference type="NCBI Taxonomy" id="1150837"/>
    <lineage>
        <taxon>Eukaryota</taxon>
        <taxon>Fungi</taxon>
        <taxon>Dikarya</taxon>
        <taxon>Ascomycota</taxon>
        <taxon>Pezizomycotina</taxon>
        <taxon>Dothideomycetes</taxon>
        <taxon>Pleosporomycetidae</taxon>
        <taxon>Pleosporales</taxon>
        <taxon>Pleosporineae</taxon>
        <taxon>Didymellaceae</taxon>
        <taxon>Didymella</taxon>
    </lineage>
</organism>
<dbReference type="GeneID" id="54345282"/>
<dbReference type="Proteomes" id="UP000800082">
    <property type="component" value="Unassembled WGS sequence"/>
</dbReference>
<dbReference type="EMBL" id="ML978971">
    <property type="protein sequence ID" value="KAF1927799.1"/>
    <property type="molecule type" value="Genomic_DNA"/>
</dbReference>
<reference evidence="2" key="1">
    <citation type="journal article" date="2020" name="Stud. Mycol.">
        <title>101 Dothideomycetes genomes: a test case for predicting lifestyles and emergence of pathogens.</title>
        <authorList>
            <person name="Haridas S."/>
            <person name="Albert R."/>
            <person name="Binder M."/>
            <person name="Bloem J."/>
            <person name="Labutti K."/>
            <person name="Salamov A."/>
            <person name="Andreopoulos B."/>
            <person name="Baker S."/>
            <person name="Barry K."/>
            <person name="Bills G."/>
            <person name="Bluhm B."/>
            <person name="Cannon C."/>
            <person name="Castanera R."/>
            <person name="Culley D."/>
            <person name="Daum C."/>
            <person name="Ezra D."/>
            <person name="Gonzalez J."/>
            <person name="Henrissat B."/>
            <person name="Kuo A."/>
            <person name="Liang C."/>
            <person name="Lipzen A."/>
            <person name="Lutzoni F."/>
            <person name="Magnuson J."/>
            <person name="Mondo S."/>
            <person name="Nolan M."/>
            <person name="Ohm R."/>
            <person name="Pangilinan J."/>
            <person name="Park H.-J."/>
            <person name="Ramirez L."/>
            <person name="Alfaro M."/>
            <person name="Sun H."/>
            <person name="Tritt A."/>
            <person name="Yoshinaga Y."/>
            <person name="Zwiers L.-H."/>
            <person name="Turgeon B."/>
            <person name="Goodwin S."/>
            <person name="Spatafora J."/>
            <person name="Crous P."/>
            <person name="Grigoriev I."/>
        </authorList>
    </citation>
    <scope>NUCLEOTIDE SEQUENCE</scope>
    <source>
        <strain evidence="2">CBS 183.55</strain>
    </source>
</reference>
<evidence type="ECO:0000313" key="2">
    <source>
        <dbReference type="EMBL" id="KAF1927799.1"/>
    </source>
</evidence>
<sequence>MHSLLSAPLLVLLASLAAATSDISLSQFTPRINNLPTECKAVYTSTIDGCTASDFSSSATCSAQCVAGLTRIAASVKSGCRNVDVGETSIIGVFQNDIGVAAL</sequence>
<name>A0A6A5RJI7_9PLEO</name>
<dbReference type="RefSeq" id="XP_033448051.1">
    <property type="nucleotide sequence ID" value="XM_033587636.1"/>
</dbReference>
<keyword evidence="1" id="KW-0732">Signal</keyword>
<dbReference type="AlphaFoldDB" id="A0A6A5RJI7"/>
<protein>
    <recommendedName>
        <fullName evidence="4">Extracellular membrane protein CFEM domain-containing protein</fullName>
    </recommendedName>
</protein>
<gene>
    <name evidence="2" type="ORF">M421DRAFT_15796</name>
</gene>
<feature type="non-terminal residue" evidence="2">
    <location>
        <position position="103"/>
    </location>
</feature>
<keyword evidence="3" id="KW-1185">Reference proteome</keyword>
<feature type="signal peptide" evidence="1">
    <location>
        <begin position="1"/>
        <end position="19"/>
    </location>
</feature>
<accession>A0A6A5RJI7</accession>
<dbReference type="OrthoDB" id="5427833at2759"/>
<evidence type="ECO:0000313" key="3">
    <source>
        <dbReference type="Proteomes" id="UP000800082"/>
    </source>
</evidence>
<proteinExistence type="predicted"/>